<organism evidence="1 2">
    <name type="scientific">Boletus edulis BED1</name>
    <dbReference type="NCBI Taxonomy" id="1328754"/>
    <lineage>
        <taxon>Eukaryota</taxon>
        <taxon>Fungi</taxon>
        <taxon>Dikarya</taxon>
        <taxon>Basidiomycota</taxon>
        <taxon>Agaricomycotina</taxon>
        <taxon>Agaricomycetes</taxon>
        <taxon>Agaricomycetidae</taxon>
        <taxon>Boletales</taxon>
        <taxon>Boletineae</taxon>
        <taxon>Boletaceae</taxon>
        <taxon>Boletoideae</taxon>
        <taxon>Boletus</taxon>
    </lineage>
</organism>
<name>A0AAD4BQ99_BOLED</name>
<comment type="caution">
    <text evidence="1">The sequence shown here is derived from an EMBL/GenBank/DDBJ whole genome shotgun (WGS) entry which is preliminary data.</text>
</comment>
<gene>
    <name evidence="1" type="ORF">L210DRAFT_3406580</name>
</gene>
<protein>
    <submittedName>
        <fullName evidence="1">Uncharacterized protein</fullName>
    </submittedName>
</protein>
<reference evidence="1" key="1">
    <citation type="submission" date="2019-10" db="EMBL/GenBank/DDBJ databases">
        <authorList>
            <consortium name="DOE Joint Genome Institute"/>
            <person name="Kuo A."/>
            <person name="Miyauchi S."/>
            <person name="Kiss E."/>
            <person name="Drula E."/>
            <person name="Kohler A."/>
            <person name="Sanchez-Garcia M."/>
            <person name="Andreopoulos B."/>
            <person name="Barry K.W."/>
            <person name="Bonito G."/>
            <person name="Buee M."/>
            <person name="Carver A."/>
            <person name="Chen C."/>
            <person name="Cichocki N."/>
            <person name="Clum A."/>
            <person name="Culley D."/>
            <person name="Crous P.W."/>
            <person name="Fauchery L."/>
            <person name="Girlanda M."/>
            <person name="Hayes R."/>
            <person name="Keri Z."/>
            <person name="LaButti K."/>
            <person name="Lipzen A."/>
            <person name="Lombard V."/>
            <person name="Magnuson J."/>
            <person name="Maillard F."/>
            <person name="Morin E."/>
            <person name="Murat C."/>
            <person name="Nolan M."/>
            <person name="Ohm R."/>
            <person name="Pangilinan J."/>
            <person name="Pereira M."/>
            <person name="Perotto S."/>
            <person name="Peter M."/>
            <person name="Riley R."/>
            <person name="Sitrit Y."/>
            <person name="Stielow B."/>
            <person name="Szollosi G."/>
            <person name="Zifcakova L."/>
            <person name="Stursova M."/>
            <person name="Spatafora J.W."/>
            <person name="Tedersoo L."/>
            <person name="Vaario L.-M."/>
            <person name="Yamada A."/>
            <person name="Yan M."/>
            <person name="Wang P."/>
            <person name="Xu J."/>
            <person name="Bruns T."/>
            <person name="Baldrian P."/>
            <person name="Vilgalys R."/>
            <person name="Henrissat B."/>
            <person name="Grigoriev I.V."/>
            <person name="Hibbett D."/>
            <person name="Nagy L.G."/>
            <person name="Martin F.M."/>
        </authorList>
    </citation>
    <scope>NUCLEOTIDE SEQUENCE</scope>
    <source>
        <strain evidence="1">BED1</strain>
    </source>
</reference>
<proteinExistence type="predicted"/>
<dbReference type="Proteomes" id="UP001194468">
    <property type="component" value="Unassembled WGS sequence"/>
</dbReference>
<keyword evidence="2" id="KW-1185">Reference proteome</keyword>
<evidence type="ECO:0000313" key="2">
    <source>
        <dbReference type="Proteomes" id="UP001194468"/>
    </source>
</evidence>
<reference evidence="1" key="2">
    <citation type="journal article" date="2020" name="Nat. Commun.">
        <title>Large-scale genome sequencing of mycorrhizal fungi provides insights into the early evolution of symbiotic traits.</title>
        <authorList>
            <person name="Miyauchi S."/>
            <person name="Kiss E."/>
            <person name="Kuo A."/>
            <person name="Drula E."/>
            <person name="Kohler A."/>
            <person name="Sanchez-Garcia M."/>
            <person name="Morin E."/>
            <person name="Andreopoulos B."/>
            <person name="Barry K.W."/>
            <person name="Bonito G."/>
            <person name="Buee M."/>
            <person name="Carver A."/>
            <person name="Chen C."/>
            <person name="Cichocki N."/>
            <person name="Clum A."/>
            <person name="Culley D."/>
            <person name="Crous P.W."/>
            <person name="Fauchery L."/>
            <person name="Girlanda M."/>
            <person name="Hayes R.D."/>
            <person name="Keri Z."/>
            <person name="LaButti K."/>
            <person name="Lipzen A."/>
            <person name="Lombard V."/>
            <person name="Magnuson J."/>
            <person name="Maillard F."/>
            <person name="Murat C."/>
            <person name="Nolan M."/>
            <person name="Ohm R.A."/>
            <person name="Pangilinan J."/>
            <person name="Pereira M.F."/>
            <person name="Perotto S."/>
            <person name="Peter M."/>
            <person name="Pfister S."/>
            <person name="Riley R."/>
            <person name="Sitrit Y."/>
            <person name="Stielow J.B."/>
            <person name="Szollosi G."/>
            <person name="Zifcakova L."/>
            <person name="Stursova M."/>
            <person name="Spatafora J.W."/>
            <person name="Tedersoo L."/>
            <person name="Vaario L.M."/>
            <person name="Yamada A."/>
            <person name="Yan M."/>
            <person name="Wang P."/>
            <person name="Xu J."/>
            <person name="Bruns T."/>
            <person name="Baldrian P."/>
            <person name="Vilgalys R."/>
            <person name="Dunand C."/>
            <person name="Henrissat B."/>
            <person name="Grigoriev I.V."/>
            <person name="Hibbett D."/>
            <person name="Nagy L.G."/>
            <person name="Martin F.M."/>
        </authorList>
    </citation>
    <scope>NUCLEOTIDE SEQUENCE</scope>
    <source>
        <strain evidence="1">BED1</strain>
    </source>
</reference>
<accession>A0AAD4BQ99</accession>
<sequence length="167" mass="18963">MLLVISDEESPSQYNDGDGIKVSVVFIPLPSQLKKEEKCCKNAKTLPINSVIHFNENDALATLLNFAINSVKHTDNLHYAIGNRTGQLSPENFSIKYTVPCSTYMDVDIKSLEDFNMLITQACKMKNPLFKLFITQTEVCKNDNSLGQIFDFIQDRVFNTCYDLPWP</sequence>
<dbReference type="EMBL" id="WHUW01000020">
    <property type="protein sequence ID" value="KAF8436853.1"/>
    <property type="molecule type" value="Genomic_DNA"/>
</dbReference>
<evidence type="ECO:0000313" key="1">
    <source>
        <dbReference type="EMBL" id="KAF8436853.1"/>
    </source>
</evidence>
<dbReference type="AlphaFoldDB" id="A0AAD4BQ99"/>